<protein>
    <submittedName>
        <fullName evidence="1">Uncharacterized protein</fullName>
    </submittedName>
</protein>
<proteinExistence type="predicted"/>
<keyword evidence="2" id="KW-1185">Reference proteome</keyword>
<organism evidence="1 2">
    <name type="scientific">Elysia crispata</name>
    <name type="common">lettuce slug</name>
    <dbReference type="NCBI Taxonomy" id="231223"/>
    <lineage>
        <taxon>Eukaryota</taxon>
        <taxon>Metazoa</taxon>
        <taxon>Spiralia</taxon>
        <taxon>Lophotrochozoa</taxon>
        <taxon>Mollusca</taxon>
        <taxon>Gastropoda</taxon>
        <taxon>Heterobranchia</taxon>
        <taxon>Euthyneura</taxon>
        <taxon>Panpulmonata</taxon>
        <taxon>Sacoglossa</taxon>
        <taxon>Placobranchoidea</taxon>
        <taxon>Plakobranchidae</taxon>
        <taxon>Elysia</taxon>
    </lineage>
</organism>
<dbReference type="EMBL" id="JAWDGP010001473">
    <property type="protein sequence ID" value="KAK3791358.1"/>
    <property type="molecule type" value="Genomic_DNA"/>
</dbReference>
<dbReference type="Proteomes" id="UP001283361">
    <property type="component" value="Unassembled WGS sequence"/>
</dbReference>
<comment type="caution">
    <text evidence="1">The sequence shown here is derived from an EMBL/GenBank/DDBJ whole genome shotgun (WGS) entry which is preliminary data.</text>
</comment>
<evidence type="ECO:0000313" key="1">
    <source>
        <dbReference type="EMBL" id="KAK3791358.1"/>
    </source>
</evidence>
<dbReference type="AlphaFoldDB" id="A0AAE1AP89"/>
<accession>A0AAE1AP89</accession>
<evidence type="ECO:0000313" key="2">
    <source>
        <dbReference type="Proteomes" id="UP001283361"/>
    </source>
</evidence>
<gene>
    <name evidence="1" type="ORF">RRG08_012540</name>
</gene>
<sequence>MIKQKFYLNKELPTVLTPSLLYFSFFYHHPNCVSRPPFLVVDPKLSQRIDCIGFQIKEKITFSMNCRHISQRLKQ</sequence>
<reference evidence="1" key="1">
    <citation type="journal article" date="2023" name="G3 (Bethesda)">
        <title>A reference genome for the long-term kleptoplast-retaining sea slug Elysia crispata morphotype clarki.</title>
        <authorList>
            <person name="Eastman K.E."/>
            <person name="Pendleton A.L."/>
            <person name="Shaikh M.A."/>
            <person name="Suttiyut T."/>
            <person name="Ogas R."/>
            <person name="Tomko P."/>
            <person name="Gavelis G."/>
            <person name="Widhalm J.R."/>
            <person name="Wisecaver J.H."/>
        </authorList>
    </citation>
    <scope>NUCLEOTIDE SEQUENCE</scope>
    <source>
        <strain evidence="1">ECLA1</strain>
    </source>
</reference>
<name>A0AAE1AP89_9GAST</name>